<dbReference type="EMBL" id="LNYH01000086">
    <property type="protein sequence ID" value="KTD22474.1"/>
    <property type="molecule type" value="Genomic_DNA"/>
</dbReference>
<name>A0A0W0VR51_9GAMM</name>
<gene>
    <name evidence="1" type="ORF">Lisr_1495</name>
</gene>
<evidence type="ECO:0000313" key="2">
    <source>
        <dbReference type="Proteomes" id="UP000054761"/>
    </source>
</evidence>
<dbReference type="Proteomes" id="UP000054761">
    <property type="component" value="Unassembled WGS sequence"/>
</dbReference>
<sequence length="74" mass="9113">MEKNDLEKYKLELPRHRPRYLYETQSRPRYQVAGMRWKKMTWKNTNSNYRGIDRGIYEDLFTPRYQGGVILKNN</sequence>
<proteinExistence type="predicted"/>
<protein>
    <submittedName>
        <fullName evidence="1">Uncharacterized protein</fullName>
    </submittedName>
</protein>
<evidence type="ECO:0000313" key="1">
    <source>
        <dbReference type="EMBL" id="KTD22474.1"/>
    </source>
</evidence>
<accession>A0A0W0VR51</accession>
<dbReference type="AlphaFoldDB" id="A0A0W0VR51"/>
<dbReference type="PATRIC" id="fig|454.4.peg.1626"/>
<reference evidence="1 2" key="1">
    <citation type="submission" date="2015-11" db="EMBL/GenBank/DDBJ databases">
        <title>Genomic analysis of 38 Legionella species identifies large and diverse effector repertoires.</title>
        <authorList>
            <person name="Burstein D."/>
            <person name="Amaro F."/>
            <person name="Zusman T."/>
            <person name="Lifshitz Z."/>
            <person name="Cohen O."/>
            <person name="Gilbert J.A."/>
            <person name="Pupko T."/>
            <person name="Shuman H.A."/>
            <person name="Segal G."/>
        </authorList>
    </citation>
    <scope>NUCLEOTIDE SEQUENCE [LARGE SCALE GENOMIC DNA]</scope>
    <source>
        <strain evidence="1 2">Bercovier 4</strain>
    </source>
</reference>
<keyword evidence="2" id="KW-1185">Reference proteome</keyword>
<organism evidence="1 2">
    <name type="scientific">Legionella israelensis</name>
    <dbReference type="NCBI Taxonomy" id="454"/>
    <lineage>
        <taxon>Bacteria</taxon>
        <taxon>Pseudomonadati</taxon>
        <taxon>Pseudomonadota</taxon>
        <taxon>Gammaproteobacteria</taxon>
        <taxon>Legionellales</taxon>
        <taxon>Legionellaceae</taxon>
        <taxon>Legionella</taxon>
    </lineage>
</organism>
<comment type="caution">
    <text evidence="1">The sequence shown here is derived from an EMBL/GenBank/DDBJ whole genome shotgun (WGS) entry which is preliminary data.</text>
</comment>